<dbReference type="RefSeq" id="WP_035505323.1">
    <property type="nucleotide sequence ID" value="NZ_CCDH010000002.1"/>
</dbReference>
<comment type="subcellular location">
    <subcellularLocation>
        <location evidence="1">Cell membrane</location>
    </subcellularLocation>
</comment>
<dbReference type="EMBL" id="CCDI010000001">
    <property type="protein sequence ID" value="CDQ22192.1"/>
    <property type="molecule type" value="Genomic_DNA"/>
</dbReference>
<evidence type="ECO:0000256" key="1">
    <source>
        <dbReference type="ARBA" id="ARBA00004236"/>
    </source>
</evidence>
<evidence type="ECO:0000256" key="7">
    <source>
        <dbReference type="SAM" id="Phobius"/>
    </source>
</evidence>
<reference evidence="10" key="1">
    <citation type="submission" date="2014-03" db="EMBL/GenBank/DDBJ databases">
        <authorList>
            <person name="Urmite Genomes U."/>
        </authorList>
    </citation>
    <scope>NUCLEOTIDE SEQUENCE [LARGE SCALE GENOMIC DNA]</scope>
    <source>
        <strain evidence="10">HD-03</strain>
    </source>
</reference>
<keyword evidence="3 7" id="KW-0812">Transmembrane</keyword>
<sequence length="219" mass="24878">MISTTRMTAAVFLFLLLISLSSLTVMAEPSAFECLDNPQLEGCPSSEGGEDVEKQTTEKAVEMGTGSSLIWNIVKLIFALIFVVVLIYGLLKFFNQKNKVFNQNRTMENLGGMNLAPNRSIQAVRIGEQILILGVGESVQMITEVSDEETRNALLRRENNGGPQPRLDVKKWMDKWNEEQRKEDPSSTQFQHLFEKQLNDMKGKRRQAMDQKRRGSDYE</sequence>
<keyword evidence="5 7" id="KW-0472">Membrane</keyword>
<keyword evidence="8" id="KW-0732">Signal</keyword>
<feature type="signal peptide" evidence="8">
    <location>
        <begin position="1"/>
        <end position="27"/>
    </location>
</feature>
<comment type="caution">
    <text evidence="9">The sequence shown here is derived from an EMBL/GenBank/DDBJ whole genome shotgun (WGS) entry which is preliminary data.</text>
</comment>
<evidence type="ECO:0000256" key="2">
    <source>
        <dbReference type="ARBA" id="ARBA00022475"/>
    </source>
</evidence>
<keyword evidence="4 7" id="KW-1133">Transmembrane helix</keyword>
<dbReference type="Pfam" id="PF04347">
    <property type="entry name" value="FliO"/>
    <property type="match status" value="1"/>
</dbReference>
<feature type="region of interest" description="Disordered" evidence="6">
    <location>
        <begin position="197"/>
        <end position="219"/>
    </location>
</feature>
<dbReference type="InterPro" id="IPR022781">
    <property type="entry name" value="Flagellar_biosynth_FliO"/>
</dbReference>
<evidence type="ECO:0000313" key="10">
    <source>
        <dbReference type="Proteomes" id="UP000028868"/>
    </source>
</evidence>
<evidence type="ECO:0000256" key="3">
    <source>
        <dbReference type="ARBA" id="ARBA00022692"/>
    </source>
</evidence>
<keyword evidence="9" id="KW-0282">Flagellum</keyword>
<name>A0A024P3I4_9BACI</name>
<feature type="chain" id="PRO_5001532518" evidence="8">
    <location>
        <begin position="28"/>
        <end position="219"/>
    </location>
</feature>
<accession>A0A024P3I4</accession>
<organism evidence="9 10">
    <name type="scientific">Halobacillus karajensis</name>
    <dbReference type="NCBI Taxonomy" id="195088"/>
    <lineage>
        <taxon>Bacteria</taxon>
        <taxon>Bacillati</taxon>
        <taxon>Bacillota</taxon>
        <taxon>Bacilli</taxon>
        <taxon>Bacillales</taxon>
        <taxon>Bacillaceae</taxon>
        <taxon>Halobacillus</taxon>
    </lineage>
</organism>
<evidence type="ECO:0000313" key="9">
    <source>
        <dbReference type="EMBL" id="CDQ22192.1"/>
    </source>
</evidence>
<dbReference type="GO" id="GO:0044781">
    <property type="term" value="P:bacterial-type flagellum organization"/>
    <property type="evidence" value="ECO:0007669"/>
    <property type="project" value="InterPro"/>
</dbReference>
<keyword evidence="10" id="KW-1185">Reference proteome</keyword>
<gene>
    <name evidence="9" type="ORF">BN983_00395</name>
</gene>
<evidence type="ECO:0000256" key="6">
    <source>
        <dbReference type="SAM" id="MobiDB-lite"/>
    </source>
</evidence>
<evidence type="ECO:0000256" key="8">
    <source>
        <dbReference type="SAM" id="SignalP"/>
    </source>
</evidence>
<proteinExistence type="predicted"/>
<dbReference type="Proteomes" id="UP000028868">
    <property type="component" value="Unassembled WGS sequence"/>
</dbReference>
<keyword evidence="2" id="KW-1003">Cell membrane</keyword>
<keyword evidence="9" id="KW-0966">Cell projection</keyword>
<reference evidence="9 10" key="2">
    <citation type="submission" date="2014-05" db="EMBL/GenBank/DDBJ databases">
        <title>Draft genome sequence of Halobacillus karajensis HK-03.</title>
        <authorList>
            <person name="Khelaifia S."/>
            <person name="Croce O."/>
            <person name="Lagier J.C."/>
            <person name="Raoult D."/>
        </authorList>
    </citation>
    <scope>NUCLEOTIDE SEQUENCE [LARGE SCALE GENOMIC DNA]</scope>
    <source>
        <strain evidence="9 10">HD-03</strain>
    </source>
</reference>
<protein>
    <submittedName>
        <fullName evidence="9">Flagella biosynthesis protein FliZ</fullName>
    </submittedName>
</protein>
<keyword evidence="9" id="KW-0969">Cilium</keyword>
<feature type="transmembrane region" description="Helical" evidence="7">
    <location>
        <begin position="69"/>
        <end position="91"/>
    </location>
</feature>
<dbReference type="AlphaFoldDB" id="A0A024P3I4"/>
<dbReference type="GO" id="GO:0016020">
    <property type="term" value="C:membrane"/>
    <property type="evidence" value="ECO:0007669"/>
    <property type="project" value="InterPro"/>
</dbReference>
<evidence type="ECO:0000256" key="4">
    <source>
        <dbReference type="ARBA" id="ARBA00022989"/>
    </source>
</evidence>
<evidence type="ECO:0000256" key="5">
    <source>
        <dbReference type="ARBA" id="ARBA00023136"/>
    </source>
</evidence>